<evidence type="ECO:0000256" key="2">
    <source>
        <dbReference type="ARBA" id="ARBA00004394"/>
    </source>
</evidence>
<dbReference type="GO" id="GO:0016787">
    <property type="term" value="F:hydrolase activity"/>
    <property type="evidence" value="ECO:0007669"/>
    <property type="project" value="UniProtKB-KW"/>
</dbReference>
<dbReference type="CDD" id="cd08017">
    <property type="entry name" value="M20_IAA_Hyd"/>
    <property type="match status" value="1"/>
</dbReference>
<organism evidence="15 16">
    <name type="scientific">Musa troglodytarum</name>
    <name type="common">fe'i banana</name>
    <dbReference type="NCBI Taxonomy" id="320322"/>
    <lineage>
        <taxon>Eukaryota</taxon>
        <taxon>Viridiplantae</taxon>
        <taxon>Streptophyta</taxon>
        <taxon>Embryophyta</taxon>
        <taxon>Tracheophyta</taxon>
        <taxon>Spermatophyta</taxon>
        <taxon>Magnoliopsida</taxon>
        <taxon>Liliopsida</taxon>
        <taxon>Zingiberales</taxon>
        <taxon>Musaceae</taxon>
        <taxon>Musa</taxon>
    </lineage>
</organism>
<keyword evidence="4" id="KW-0812">Transmembrane</keyword>
<dbReference type="InterPro" id="IPR017439">
    <property type="entry name" value="Amidohydrolase"/>
</dbReference>
<comment type="similarity">
    <text evidence="3">Belongs to the peptidase M20 family.</text>
</comment>
<dbReference type="EMBL" id="CP097510">
    <property type="protein sequence ID" value="URE37226.1"/>
    <property type="molecule type" value="Genomic_DNA"/>
</dbReference>
<name>A0A9E7HME3_9LILI</name>
<evidence type="ECO:0000256" key="8">
    <source>
        <dbReference type="ARBA" id="ARBA00023034"/>
    </source>
</evidence>
<keyword evidence="8" id="KW-0333">Golgi apparatus</keyword>
<evidence type="ECO:0000256" key="1">
    <source>
        <dbReference type="ARBA" id="ARBA00003007"/>
    </source>
</evidence>
<feature type="region of interest" description="Disordered" evidence="12">
    <location>
        <begin position="34"/>
        <end position="55"/>
    </location>
</feature>
<dbReference type="InterPro" id="IPR002933">
    <property type="entry name" value="Peptidase_M20"/>
</dbReference>
<dbReference type="GO" id="GO:0009850">
    <property type="term" value="P:auxin metabolic process"/>
    <property type="evidence" value="ECO:0007669"/>
    <property type="project" value="InterPro"/>
</dbReference>
<feature type="domain" description="Peptidase M20 dimerisation" evidence="14">
    <location>
        <begin position="247"/>
        <end position="337"/>
    </location>
</feature>
<evidence type="ECO:0000256" key="3">
    <source>
        <dbReference type="ARBA" id="ARBA00006153"/>
    </source>
</evidence>
<protein>
    <submittedName>
        <fullName evidence="15">IAA-amino acid hydrolase ILR1-like</fullName>
    </submittedName>
</protein>
<feature type="compositionally biased region" description="Basic and acidic residues" evidence="12">
    <location>
        <begin position="662"/>
        <end position="699"/>
    </location>
</feature>
<evidence type="ECO:0000256" key="6">
    <source>
        <dbReference type="ARBA" id="ARBA00022801"/>
    </source>
</evidence>
<dbReference type="PANTHER" id="PTHR11014">
    <property type="entry name" value="PEPTIDASE M20 FAMILY MEMBER"/>
    <property type="match status" value="1"/>
</dbReference>
<dbReference type="Gene3D" id="3.30.70.360">
    <property type="match status" value="1"/>
</dbReference>
<evidence type="ECO:0000256" key="13">
    <source>
        <dbReference type="SAM" id="SignalP"/>
    </source>
</evidence>
<feature type="coiled-coil region" evidence="11">
    <location>
        <begin position="907"/>
        <end position="969"/>
    </location>
</feature>
<dbReference type="OrthoDB" id="248903at2759"/>
<feature type="compositionally biased region" description="Polar residues" evidence="12">
    <location>
        <begin position="491"/>
        <end position="504"/>
    </location>
</feature>
<evidence type="ECO:0000256" key="11">
    <source>
        <dbReference type="SAM" id="Coils"/>
    </source>
</evidence>
<dbReference type="Pfam" id="PF07687">
    <property type="entry name" value="M20_dimer"/>
    <property type="match status" value="1"/>
</dbReference>
<keyword evidence="10" id="KW-0472">Membrane</keyword>
<dbReference type="InterPro" id="IPR019177">
    <property type="entry name" value="Golgin_subfamily_A_member_5"/>
</dbReference>
<dbReference type="InterPro" id="IPR036264">
    <property type="entry name" value="Bact_exopeptidase_dim_dom"/>
</dbReference>
<evidence type="ECO:0000313" key="15">
    <source>
        <dbReference type="EMBL" id="URE37226.1"/>
    </source>
</evidence>
<feature type="signal peptide" evidence="13">
    <location>
        <begin position="1"/>
        <end position="22"/>
    </location>
</feature>
<dbReference type="Pfam" id="PF01546">
    <property type="entry name" value="Peptidase_M20"/>
    <property type="match status" value="1"/>
</dbReference>
<feature type="region of interest" description="Disordered" evidence="12">
    <location>
        <begin position="656"/>
        <end position="749"/>
    </location>
</feature>
<reference evidence="15" key="1">
    <citation type="submission" date="2022-05" db="EMBL/GenBank/DDBJ databases">
        <title>The Musa troglodytarum L. genome provides insights into the mechanism of non-climacteric behaviour and enrichment of carotenoids.</title>
        <authorList>
            <person name="Wang J."/>
        </authorList>
    </citation>
    <scope>NUCLEOTIDE SEQUENCE</scope>
    <source>
        <tissue evidence="15">Leaf</tissue>
    </source>
</reference>
<keyword evidence="16" id="KW-1185">Reference proteome</keyword>
<dbReference type="SUPFAM" id="SSF55031">
    <property type="entry name" value="Bacterial exopeptidase dimerisation domain"/>
    <property type="match status" value="1"/>
</dbReference>
<evidence type="ECO:0000256" key="9">
    <source>
        <dbReference type="ARBA" id="ARBA00023054"/>
    </source>
</evidence>
<feature type="compositionally biased region" description="Pro residues" evidence="12">
    <location>
        <begin position="533"/>
        <end position="551"/>
    </location>
</feature>
<dbReference type="GO" id="GO:0009694">
    <property type="term" value="P:jasmonic acid metabolic process"/>
    <property type="evidence" value="ECO:0007669"/>
    <property type="project" value="TreeGrafter"/>
</dbReference>
<dbReference type="InterPro" id="IPR011650">
    <property type="entry name" value="Peptidase_M20_dimer"/>
</dbReference>
<dbReference type="FunFam" id="3.30.70.360:FF:000001">
    <property type="entry name" value="N-acetyldiaminopimelate deacetylase"/>
    <property type="match status" value="1"/>
</dbReference>
<feature type="chain" id="PRO_5038781898" evidence="13">
    <location>
        <begin position="23"/>
        <end position="1108"/>
    </location>
</feature>
<dbReference type="Gene3D" id="3.40.630.10">
    <property type="entry name" value="Zn peptidases"/>
    <property type="match status" value="1"/>
</dbReference>
<evidence type="ECO:0000256" key="10">
    <source>
        <dbReference type="ARBA" id="ARBA00023136"/>
    </source>
</evidence>
<evidence type="ECO:0000313" key="16">
    <source>
        <dbReference type="Proteomes" id="UP001055439"/>
    </source>
</evidence>
<dbReference type="PANTHER" id="PTHR11014:SF62">
    <property type="entry name" value="IAA-AMINO ACID HYDROLASE ILR1-LIKE 6"/>
    <property type="match status" value="1"/>
</dbReference>
<dbReference type="NCBIfam" id="TIGR01891">
    <property type="entry name" value="amidohydrolases"/>
    <property type="match status" value="1"/>
</dbReference>
<evidence type="ECO:0000256" key="12">
    <source>
        <dbReference type="SAM" id="MobiDB-lite"/>
    </source>
</evidence>
<keyword evidence="6 15" id="KW-0378">Hydrolase</keyword>
<sequence>MGWMVALGAVVMILLQLVVTNCSTSYFAKDVVHGGGSREGRNGSRIGGGGGREEDTGDWRAEILWLARQPEAVEWVTGVRRRIHEHPELAYEEFETSWLIRAELDRMGVEYRFPLAETGLVATIGTGGPPFVALRADMDALPIQEAVEWKYKSKVPGKMHACGHDAHVTMLLGAARILKTRQHHLKGTVKLLFQPAEEAGIGAKRMIEDGALEDVEAIFAAHISLQHPTSVISSRPGPLLAACGFFRAVIRGREGHAGNPHHSVDPIVAASAVVISLQNIVSRESSPLDSQVVSVASFNGGYNLDTIPESVSLGGTFRAFSNASFYQVRHRIEEVILEQSSVFRCTASVDFFEKERFYPPTVNEQSMYGHVKKVAIELLGADNFKVVKPAMGAEDFSFYSEMIPAAFFYIGARNEMLGSIHLPHSPYFMIDEDVLPTGAALNAAIAESVTAQVRRQQRREGGNTSCPPAMAGWISSKLKVAESLLQQIDQQAAESLGKSESSRSPYDGLPQEIPKKVDPSRPLKHQLPTKSWPSPPPPPDIGRPVSVPPSPANSEPSVAEEDWTELLSSADPAGSLPRPNGGAKKPTALLLPAGKGVRGGSGGLVKPARRSDVAASEGETVKNVSGDREEPSASAGLRPSRRSSSFLDLTKELFKQEFQGGGDDRSRALGSDIDSKKLDVKEGVEFGDDSKSRSNEDTKPAGIALRASGSRDEARSSLESDEESSDSTSASDSDEEERQKREERRRRKEQINAERIAAVAAEAIREREDIVARLEGEKQSLEKILEEREKKQAEEASELQMSMIEAMEAVEREKQKHNSTMMEALACLAELETMNAELAKSLATVQMHLERVVTRVGELHQQVELKEQALKKDRRNLSKIHQRGPSIEEVESLRRSQFKQEILDAEYSFTCDKLSKLKDKAKNLEENIEMMRRDIVHPTEVEVELKKRLDQLTDRLIQKQMQVEALSSEKATLVLRIETVSKLLDESGFSQQATGFADNHELASSLEAIDIEAGTQQPSVSALRPAIRDKIRTGQKQLGSVIQQLDFVFSIGVIYLRRNKKAQVCSLLYLLCLHLWVIYILNSNSHVSDSTKSGAVYSLESINTTSNL</sequence>
<comment type="subcellular location">
    <subcellularLocation>
        <location evidence="2">Golgi apparatus membrane</location>
    </subcellularLocation>
</comment>
<dbReference type="AlphaFoldDB" id="A0A9E7HME3"/>
<dbReference type="InterPro" id="IPR044757">
    <property type="entry name" value="ILR1-like_Hyd"/>
</dbReference>
<gene>
    <name evidence="15" type="ORF">MUK42_15914</name>
</gene>
<accession>A0A9E7HME3</accession>
<feature type="region of interest" description="Disordered" evidence="12">
    <location>
        <begin position="491"/>
        <end position="644"/>
    </location>
</feature>
<keyword evidence="7" id="KW-1133">Transmembrane helix</keyword>
<comment type="function">
    <text evidence="1">Hydrolyzes certain amino acid conjugates of the plant growth regulator indole-3-acetic acid (IAA).</text>
</comment>
<dbReference type="GO" id="GO:0000139">
    <property type="term" value="C:Golgi membrane"/>
    <property type="evidence" value="ECO:0007669"/>
    <property type="project" value="UniProtKB-SubCell"/>
</dbReference>
<keyword evidence="5 13" id="KW-0732">Signal</keyword>
<evidence type="ECO:0000256" key="7">
    <source>
        <dbReference type="ARBA" id="ARBA00022989"/>
    </source>
</evidence>
<keyword evidence="9 11" id="KW-0175">Coiled coil</keyword>
<evidence type="ECO:0000259" key="14">
    <source>
        <dbReference type="Pfam" id="PF07687"/>
    </source>
</evidence>
<dbReference type="GO" id="GO:0007030">
    <property type="term" value="P:Golgi organization"/>
    <property type="evidence" value="ECO:0007669"/>
    <property type="project" value="InterPro"/>
</dbReference>
<feature type="compositionally biased region" description="Basic and acidic residues" evidence="12">
    <location>
        <begin position="709"/>
        <end position="718"/>
    </location>
</feature>
<evidence type="ECO:0000256" key="5">
    <source>
        <dbReference type="ARBA" id="ARBA00022729"/>
    </source>
</evidence>
<proteinExistence type="inferred from homology"/>
<dbReference type="Pfam" id="PF09787">
    <property type="entry name" value="Golgin_A5"/>
    <property type="match status" value="1"/>
</dbReference>
<dbReference type="SUPFAM" id="SSF53187">
    <property type="entry name" value="Zn-dependent exopeptidases"/>
    <property type="match status" value="1"/>
</dbReference>
<evidence type="ECO:0000256" key="4">
    <source>
        <dbReference type="ARBA" id="ARBA00022692"/>
    </source>
</evidence>
<dbReference type="Proteomes" id="UP001055439">
    <property type="component" value="Chromosome 8"/>
</dbReference>